<dbReference type="InterPro" id="IPR036390">
    <property type="entry name" value="WH_DNA-bd_sf"/>
</dbReference>
<dbReference type="Proteomes" id="UP001240984">
    <property type="component" value="Unassembled WGS sequence"/>
</dbReference>
<accession>A0ABT9N6I7</accession>
<reference evidence="5 6" key="1">
    <citation type="submission" date="2023-07" db="EMBL/GenBank/DDBJ databases">
        <title>Sequencing the genomes of 1000 actinobacteria strains.</title>
        <authorList>
            <person name="Klenk H.-P."/>
        </authorList>
    </citation>
    <scope>NUCLEOTIDE SEQUENCE [LARGE SCALE GENOMIC DNA]</scope>
    <source>
        <strain evidence="5 6">DSM 44710</strain>
    </source>
</reference>
<dbReference type="EMBL" id="JAUSRA010000001">
    <property type="protein sequence ID" value="MDP9799294.1"/>
    <property type="molecule type" value="Genomic_DNA"/>
</dbReference>
<evidence type="ECO:0000256" key="3">
    <source>
        <dbReference type="ARBA" id="ARBA00023163"/>
    </source>
</evidence>
<gene>
    <name evidence="5" type="ORF">J2S43_007806</name>
</gene>
<name>A0ABT9N6I7_9ACTN</name>
<comment type="caution">
    <text evidence="5">The sequence shown here is derived from an EMBL/GenBank/DDBJ whole genome shotgun (WGS) entry which is preliminary data.</text>
</comment>
<keyword evidence="2 5" id="KW-0238">DNA-binding</keyword>
<keyword evidence="3" id="KW-0804">Transcription</keyword>
<dbReference type="InterPro" id="IPR036388">
    <property type="entry name" value="WH-like_DNA-bd_sf"/>
</dbReference>
<protein>
    <submittedName>
        <fullName evidence="5">DNA-binding HxlR family transcriptional regulator</fullName>
    </submittedName>
</protein>
<evidence type="ECO:0000313" key="6">
    <source>
        <dbReference type="Proteomes" id="UP001240984"/>
    </source>
</evidence>
<dbReference type="SUPFAM" id="SSF46785">
    <property type="entry name" value="Winged helix' DNA-binding domain"/>
    <property type="match status" value="1"/>
</dbReference>
<evidence type="ECO:0000259" key="4">
    <source>
        <dbReference type="PROSITE" id="PS51118"/>
    </source>
</evidence>
<evidence type="ECO:0000256" key="2">
    <source>
        <dbReference type="ARBA" id="ARBA00023125"/>
    </source>
</evidence>
<dbReference type="GO" id="GO:0003677">
    <property type="term" value="F:DNA binding"/>
    <property type="evidence" value="ECO:0007669"/>
    <property type="project" value="UniProtKB-KW"/>
</dbReference>
<dbReference type="Pfam" id="PF01638">
    <property type="entry name" value="HxlR"/>
    <property type="match status" value="1"/>
</dbReference>
<keyword evidence="1" id="KW-0805">Transcription regulation</keyword>
<evidence type="ECO:0000313" key="5">
    <source>
        <dbReference type="EMBL" id="MDP9799294.1"/>
    </source>
</evidence>
<sequence>MLVIAALITGPHRFSALHQKVGGISQKMLSQNLKSLVRHGLVDRRVEPTVPPQVTYSLTGLGEGLAEPLCAMMIWFGNNTDAMIEAQERHDAAAKPS</sequence>
<dbReference type="RefSeq" id="WP_306838051.1">
    <property type="nucleotide sequence ID" value="NZ_JAUSRA010000001.1"/>
</dbReference>
<proteinExistence type="predicted"/>
<keyword evidence="6" id="KW-1185">Reference proteome</keyword>
<dbReference type="PANTHER" id="PTHR33204:SF37">
    <property type="entry name" value="HTH-TYPE TRANSCRIPTIONAL REGULATOR YODB"/>
    <property type="match status" value="1"/>
</dbReference>
<dbReference type="InterPro" id="IPR002577">
    <property type="entry name" value="HTH_HxlR"/>
</dbReference>
<feature type="domain" description="HTH hxlR-type" evidence="4">
    <location>
        <begin position="1"/>
        <end position="84"/>
    </location>
</feature>
<evidence type="ECO:0000256" key="1">
    <source>
        <dbReference type="ARBA" id="ARBA00023015"/>
    </source>
</evidence>
<dbReference type="Gene3D" id="1.10.10.10">
    <property type="entry name" value="Winged helix-like DNA-binding domain superfamily/Winged helix DNA-binding domain"/>
    <property type="match status" value="1"/>
</dbReference>
<organism evidence="5 6">
    <name type="scientific">Catenuloplanes nepalensis</name>
    <dbReference type="NCBI Taxonomy" id="587533"/>
    <lineage>
        <taxon>Bacteria</taxon>
        <taxon>Bacillati</taxon>
        <taxon>Actinomycetota</taxon>
        <taxon>Actinomycetes</taxon>
        <taxon>Micromonosporales</taxon>
        <taxon>Micromonosporaceae</taxon>
        <taxon>Catenuloplanes</taxon>
    </lineage>
</organism>
<dbReference type="PANTHER" id="PTHR33204">
    <property type="entry name" value="TRANSCRIPTIONAL REGULATOR, MARR FAMILY"/>
    <property type="match status" value="1"/>
</dbReference>
<dbReference type="PROSITE" id="PS51118">
    <property type="entry name" value="HTH_HXLR"/>
    <property type="match status" value="1"/>
</dbReference>